<reference evidence="3" key="1">
    <citation type="submission" date="2022-03" db="EMBL/GenBank/DDBJ databases">
        <title>Complete genome sequence of Caldinitratiruptor microaerophilus.</title>
        <authorList>
            <person name="Mukaiyama R."/>
            <person name="Nishiyama T."/>
            <person name="Ueda K."/>
        </authorList>
    </citation>
    <scope>NUCLEOTIDE SEQUENCE</scope>
    <source>
        <strain evidence="3">JCM 16183</strain>
    </source>
</reference>
<name>A0AA35CJM6_9FIRM</name>
<feature type="region of interest" description="Disordered" evidence="1">
    <location>
        <begin position="1"/>
        <end position="23"/>
    </location>
</feature>
<evidence type="ECO:0000313" key="4">
    <source>
        <dbReference type="Proteomes" id="UP001163687"/>
    </source>
</evidence>
<feature type="compositionally biased region" description="Low complexity" evidence="1">
    <location>
        <begin position="131"/>
        <end position="142"/>
    </location>
</feature>
<accession>A0AA35CJM6</accession>
<feature type="transmembrane region" description="Helical" evidence="2">
    <location>
        <begin position="35"/>
        <end position="54"/>
    </location>
</feature>
<feature type="region of interest" description="Disordered" evidence="1">
    <location>
        <begin position="86"/>
        <end position="145"/>
    </location>
</feature>
<gene>
    <name evidence="3" type="ORF">caldi_15850</name>
</gene>
<feature type="compositionally biased region" description="Basic and acidic residues" evidence="1">
    <location>
        <begin position="1"/>
        <end position="13"/>
    </location>
</feature>
<evidence type="ECO:0000256" key="2">
    <source>
        <dbReference type="SAM" id="Phobius"/>
    </source>
</evidence>
<keyword evidence="2" id="KW-1133">Transmembrane helix</keyword>
<dbReference type="KEGG" id="cmic:caldi_15850"/>
<evidence type="ECO:0000313" key="3">
    <source>
        <dbReference type="EMBL" id="BDG60495.1"/>
    </source>
</evidence>
<proteinExistence type="predicted"/>
<dbReference type="EMBL" id="AP025628">
    <property type="protein sequence ID" value="BDG60495.1"/>
    <property type="molecule type" value="Genomic_DNA"/>
</dbReference>
<protein>
    <submittedName>
        <fullName evidence="3">Uncharacterized protein</fullName>
    </submittedName>
</protein>
<dbReference type="RefSeq" id="WP_264844516.1">
    <property type="nucleotide sequence ID" value="NZ_AP025628.1"/>
</dbReference>
<evidence type="ECO:0000256" key="1">
    <source>
        <dbReference type="SAM" id="MobiDB-lite"/>
    </source>
</evidence>
<dbReference type="AlphaFoldDB" id="A0AA35CJM6"/>
<keyword evidence="2" id="KW-0472">Membrane</keyword>
<keyword evidence="2" id="KW-0812">Transmembrane</keyword>
<sequence length="236" mass="25082">MEDDRWERYRRAQEPAWDDGPPSPAPSWLEHVERLLLHLTILGLVTLVLVQMLLTQPPLRRLAVFADRLEGVDWEALLARRDLAGIPTVTPDTGRTPPQGATSGTSQRGTGGGPSLPRTGDGTSPARERAAGASAAGQGEVAPALGPVREGRITVTLISQPSAPGARLLVDGRAAGDFRRGALTTRVRAGQRVEVDGRAVQASLTFRVTMVEGLDEPQLGEQITTDGDLAVLAVAR</sequence>
<keyword evidence="4" id="KW-1185">Reference proteome</keyword>
<organism evidence="3 4">
    <name type="scientific">Caldinitratiruptor microaerophilus</name>
    <dbReference type="NCBI Taxonomy" id="671077"/>
    <lineage>
        <taxon>Bacteria</taxon>
        <taxon>Bacillati</taxon>
        <taxon>Bacillota</taxon>
        <taxon>Clostridia</taxon>
        <taxon>Eubacteriales</taxon>
        <taxon>Symbiobacteriaceae</taxon>
        <taxon>Caldinitratiruptor</taxon>
    </lineage>
</organism>
<dbReference type="Proteomes" id="UP001163687">
    <property type="component" value="Chromosome"/>
</dbReference>